<keyword evidence="2" id="KW-1185">Reference proteome</keyword>
<gene>
    <name evidence="1" type="ORF">QE152_g8034</name>
</gene>
<dbReference type="AlphaFoldDB" id="A0AAW1MDI6"/>
<proteinExistence type="predicted"/>
<evidence type="ECO:0000313" key="2">
    <source>
        <dbReference type="Proteomes" id="UP001458880"/>
    </source>
</evidence>
<comment type="caution">
    <text evidence="1">The sequence shown here is derived from an EMBL/GenBank/DDBJ whole genome shotgun (WGS) entry which is preliminary data.</text>
</comment>
<dbReference type="Proteomes" id="UP001458880">
    <property type="component" value="Unassembled WGS sequence"/>
</dbReference>
<sequence length="103" mass="11679">MPNIQCSATVAIPTHSSFVILKNGENPPLPANDKVFVCTKKRILKPHTFKHVMDLARAYVPQCDMWFYNKIEAAQHQSKTGVAENAAVSDYSKYSDYEFDNKK</sequence>
<evidence type="ECO:0000313" key="1">
    <source>
        <dbReference type="EMBL" id="KAK9744170.1"/>
    </source>
</evidence>
<name>A0AAW1MDI6_POPJA</name>
<protein>
    <submittedName>
        <fullName evidence="1">Uncharacterized protein</fullName>
    </submittedName>
</protein>
<accession>A0AAW1MDI6</accession>
<reference evidence="1 2" key="1">
    <citation type="journal article" date="2024" name="BMC Genomics">
        <title>De novo assembly and annotation of Popillia japonica's genome with initial clues to its potential as an invasive pest.</title>
        <authorList>
            <person name="Cucini C."/>
            <person name="Boschi S."/>
            <person name="Funari R."/>
            <person name="Cardaioli E."/>
            <person name="Iannotti N."/>
            <person name="Marturano G."/>
            <person name="Paoli F."/>
            <person name="Bruttini M."/>
            <person name="Carapelli A."/>
            <person name="Frati F."/>
            <person name="Nardi F."/>
        </authorList>
    </citation>
    <scope>NUCLEOTIDE SEQUENCE [LARGE SCALE GENOMIC DNA]</scope>
    <source>
        <strain evidence="1">DMR45628</strain>
    </source>
</reference>
<organism evidence="1 2">
    <name type="scientific">Popillia japonica</name>
    <name type="common">Japanese beetle</name>
    <dbReference type="NCBI Taxonomy" id="7064"/>
    <lineage>
        <taxon>Eukaryota</taxon>
        <taxon>Metazoa</taxon>
        <taxon>Ecdysozoa</taxon>
        <taxon>Arthropoda</taxon>
        <taxon>Hexapoda</taxon>
        <taxon>Insecta</taxon>
        <taxon>Pterygota</taxon>
        <taxon>Neoptera</taxon>
        <taxon>Endopterygota</taxon>
        <taxon>Coleoptera</taxon>
        <taxon>Polyphaga</taxon>
        <taxon>Scarabaeiformia</taxon>
        <taxon>Scarabaeidae</taxon>
        <taxon>Rutelinae</taxon>
        <taxon>Popillia</taxon>
    </lineage>
</organism>
<dbReference type="EMBL" id="JASPKY010000061">
    <property type="protein sequence ID" value="KAK9744170.1"/>
    <property type="molecule type" value="Genomic_DNA"/>
</dbReference>